<proteinExistence type="predicted"/>
<feature type="region of interest" description="Disordered" evidence="1">
    <location>
        <begin position="1"/>
        <end position="25"/>
    </location>
</feature>
<evidence type="ECO:0000313" key="2">
    <source>
        <dbReference type="EMBL" id="RZC35957.1"/>
    </source>
</evidence>
<dbReference type="EMBL" id="QDEB01066643">
    <property type="protein sequence ID" value="RZC35957.1"/>
    <property type="molecule type" value="Genomic_DNA"/>
</dbReference>
<organism evidence="2 3">
    <name type="scientific">Asbolus verrucosus</name>
    <name type="common">Desert ironclad beetle</name>
    <dbReference type="NCBI Taxonomy" id="1661398"/>
    <lineage>
        <taxon>Eukaryota</taxon>
        <taxon>Metazoa</taxon>
        <taxon>Ecdysozoa</taxon>
        <taxon>Arthropoda</taxon>
        <taxon>Hexapoda</taxon>
        <taxon>Insecta</taxon>
        <taxon>Pterygota</taxon>
        <taxon>Neoptera</taxon>
        <taxon>Endopterygota</taxon>
        <taxon>Coleoptera</taxon>
        <taxon>Polyphaga</taxon>
        <taxon>Cucujiformia</taxon>
        <taxon>Tenebrionidae</taxon>
        <taxon>Pimeliinae</taxon>
        <taxon>Asbolus</taxon>
    </lineage>
</organism>
<evidence type="ECO:0000313" key="3">
    <source>
        <dbReference type="Proteomes" id="UP000292052"/>
    </source>
</evidence>
<dbReference type="OrthoDB" id="6745199at2759"/>
<reference evidence="2 3" key="1">
    <citation type="submission" date="2017-03" db="EMBL/GenBank/DDBJ databases">
        <title>Genome of the blue death feigning beetle - Asbolus verrucosus.</title>
        <authorList>
            <person name="Rider S.D."/>
        </authorList>
    </citation>
    <scope>NUCLEOTIDE SEQUENCE [LARGE SCALE GENOMIC DNA]</scope>
    <source>
        <strain evidence="2">Butters</strain>
        <tissue evidence="2">Head and leg muscle</tissue>
    </source>
</reference>
<sequence>MKNKSDGTVMGFKSKSTKEAEQDERLCQNRVPSNRFDSNLTISELYKITGLTTLRFYLSTQIKEKCETVTSGAYREKSLTHGIQTNKENMFKDKIIDILSTESDCVLEDFVNLHKTNANDNFQSTVDNLSPSNLEGQEEAVSLTEPSNIPHNSDANDDYKNSDFLLAMNLRSQENATLLNETSNIVNNSSVQVNENPTIVLHRGHIFDELIEAFISPDISLELQIQLILPNGEPEVALECGGVFRDTLTEFWGNMYEKCTVGTNTRVPVLRHDFGYDKWVAIAKILLKGWQSENYFLVQLSNFDCKWSSTSYNILTLIVDIAHKELIQKPAYVTGCFNDIIHNMVTENQLKDIYVTSQPTSKNILSLIKFEDISTQNKDTVAGIVTKIDELNNNTQMLANVNTVIVQKVQKCLEIGGEH</sequence>
<evidence type="ECO:0000256" key="1">
    <source>
        <dbReference type="SAM" id="MobiDB-lite"/>
    </source>
</evidence>
<name>A0A482VUP8_ASBVE</name>
<dbReference type="AlphaFoldDB" id="A0A482VUP8"/>
<feature type="region of interest" description="Disordered" evidence="1">
    <location>
        <begin position="135"/>
        <end position="155"/>
    </location>
</feature>
<accession>A0A482VUP8</accession>
<keyword evidence="3" id="KW-1185">Reference proteome</keyword>
<dbReference type="Proteomes" id="UP000292052">
    <property type="component" value="Unassembled WGS sequence"/>
</dbReference>
<feature type="compositionally biased region" description="Polar residues" evidence="1">
    <location>
        <begin position="144"/>
        <end position="153"/>
    </location>
</feature>
<protein>
    <submittedName>
        <fullName evidence="2">Uncharacterized protein</fullName>
    </submittedName>
</protein>
<comment type="caution">
    <text evidence="2">The sequence shown here is derived from an EMBL/GenBank/DDBJ whole genome shotgun (WGS) entry which is preliminary data.</text>
</comment>
<gene>
    <name evidence="2" type="ORF">BDFB_007273</name>
</gene>
<feature type="compositionally biased region" description="Basic and acidic residues" evidence="1">
    <location>
        <begin position="16"/>
        <end position="25"/>
    </location>
</feature>